<organism evidence="1 2">
    <name type="scientific">Penicillium cosmopolitanum</name>
    <dbReference type="NCBI Taxonomy" id="1131564"/>
    <lineage>
        <taxon>Eukaryota</taxon>
        <taxon>Fungi</taxon>
        <taxon>Dikarya</taxon>
        <taxon>Ascomycota</taxon>
        <taxon>Pezizomycotina</taxon>
        <taxon>Eurotiomycetes</taxon>
        <taxon>Eurotiomycetidae</taxon>
        <taxon>Eurotiales</taxon>
        <taxon>Aspergillaceae</taxon>
        <taxon>Penicillium</taxon>
    </lineage>
</organism>
<name>A0A9W9VYE8_9EURO</name>
<evidence type="ECO:0000313" key="1">
    <source>
        <dbReference type="EMBL" id="KAJ5391637.1"/>
    </source>
</evidence>
<sequence>MFWMTEERDRLPHTFAFRQLHLRSALHLGFWKHRNEDEDEDEQTHTVAVARKKWRSGRTDDEFLPFGPPQPSALVKSQCSKSIPADFGPYPVFSSADDNHGIVICTRQDDPGSRPFDRLASPVLLVREFQVL</sequence>
<keyword evidence="2" id="KW-1185">Reference proteome</keyword>
<evidence type="ECO:0000313" key="2">
    <source>
        <dbReference type="Proteomes" id="UP001147747"/>
    </source>
</evidence>
<reference evidence="1" key="2">
    <citation type="journal article" date="2023" name="IMA Fungus">
        <title>Comparative genomic study of the Penicillium genus elucidates a diverse pangenome and 15 lateral gene transfer events.</title>
        <authorList>
            <person name="Petersen C."/>
            <person name="Sorensen T."/>
            <person name="Nielsen M.R."/>
            <person name="Sondergaard T.E."/>
            <person name="Sorensen J.L."/>
            <person name="Fitzpatrick D.A."/>
            <person name="Frisvad J.C."/>
            <person name="Nielsen K.L."/>
        </authorList>
    </citation>
    <scope>NUCLEOTIDE SEQUENCE</scope>
    <source>
        <strain evidence="1">IBT 29677</strain>
    </source>
</reference>
<proteinExistence type="predicted"/>
<dbReference type="RefSeq" id="XP_056487315.1">
    <property type="nucleotide sequence ID" value="XM_056631764.1"/>
</dbReference>
<accession>A0A9W9VYE8</accession>
<protein>
    <submittedName>
        <fullName evidence="1">Uncharacterized protein</fullName>
    </submittedName>
</protein>
<dbReference type="Proteomes" id="UP001147747">
    <property type="component" value="Unassembled WGS sequence"/>
</dbReference>
<gene>
    <name evidence="1" type="ORF">N7509_007127</name>
</gene>
<dbReference type="EMBL" id="JAPZBU010000008">
    <property type="protein sequence ID" value="KAJ5391637.1"/>
    <property type="molecule type" value="Genomic_DNA"/>
</dbReference>
<dbReference type="AlphaFoldDB" id="A0A9W9VYE8"/>
<dbReference type="GeneID" id="81370744"/>
<comment type="caution">
    <text evidence="1">The sequence shown here is derived from an EMBL/GenBank/DDBJ whole genome shotgun (WGS) entry which is preliminary data.</text>
</comment>
<reference evidence="1" key="1">
    <citation type="submission" date="2022-12" db="EMBL/GenBank/DDBJ databases">
        <authorList>
            <person name="Petersen C."/>
        </authorList>
    </citation>
    <scope>NUCLEOTIDE SEQUENCE</scope>
    <source>
        <strain evidence="1">IBT 29677</strain>
    </source>
</reference>